<dbReference type="InterPro" id="IPR000719">
    <property type="entry name" value="Prot_kinase_dom"/>
</dbReference>
<dbReference type="InterPro" id="IPR008271">
    <property type="entry name" value="Ser/Thr_kinase_AS"/>
</dbReference>
<evidence type="ECO:0000313" key="8">
    <source>
        <dbReference type="EMBL" id="WXB03968.1"/>
    </source>
</evidence>
<dbReference type="GO" id="GO:0016301">
    <property type="term" value="F:kinase activity"/>
    <property type="evidence" value="ECO:0007669"/>
    <property type="project" value="UniProtKB-KW"/>
</dbReference>
<feature type="compositionally biased region" description="Low complexity" evidence="6">
    <location>
        <begin position="550"/>
        <end position="559"/>
    </location>
</feature>
<feature type="compositionally biased region" description="Pro residues" evidence="6">
    <location>
        <begin position="367"/>
        <end position="391"/>
    </location>
</feature>
<accession>A0ABZ2KZ57</accession>
<dbReference type="SMART" id="SM00220">
    <property type="entry name" value="S_TKc"/>
    <property type="match status" value="1"/>
</dbReference>
<evidence type="ECO:0000256" key="5">
    <source>
        <dbReference type="PROSITE-ProRule" id="PRU10141"/>
    </source>
</evidence>
<protein>
    <submittedName>
        <fullName evidence="8">Protein kinase</fullName>
    </submittedName>
</protein>
<dbReference type="SUPFAM" id="SSF56112">
    <property type="entry name" value="Protein kinase-like (PK-like)"/>
    <property type="match status" value="1"/>
</dbReference>
<sequence length="592" mass="62036">MNSPEQGSQGLVGQTIAGRYNVIRVLGEGGMGVVYVGEQKLGATTRKVAIKTLHPHLSHDPKILARFERECGTIAELQHPNTIQVYDFGKTDDGTLYIVMEYVEGKSVAEVLEKEGPMAPTRVEKILSQVVGSLEEAHAHDIVHRDLKPENVVLCDRAGQKDWVEVLDFGIAKRQKEEDSEERKLTQAGMVLGTPPYMSPEQFTGRPIDARSDIYSLGIMAYEMLTGRLPFNGNTAYEWATAHMVQPPAPIETQPMGQRVPQPMRDAVQRALSKDPAQRFATVSEFFSAFSGKAPSQPAIAYAQTAALGAQQAPAPGFDARPAGGYGGTAPGVSAGYVTGPTPGYNTGDVPQRRGTEIGAQVDMPGYGPPPGGAPQYGPPPNQGYAPPPQQPVAAYHPAPPSGTESGGGARKGLIIGGLVAALAVCGVAVAAGMGAFSGGSKGAENNEPLFPSASTAATTPPPQPTETQTAAPTNTAPPVSGSLPPLNQERPQPPRQQPTTSTRRDAGTTTGTPTGTPTPQQPLPVPPPYQPPPQQPQPPPVQPPPQQPGKPGEPAECAAARTWCARAATDPRAVPFCNSKTAACRSMGGSL</sequence>
<evidence type="ECO:0000313" key="9">
    <source>
        <dbReference type="Proteomes" id="UP001374803"/>
    </source>
</evidence>
<feature type="region of interest" description="Disordered" evidence="6">
    <location>
        <begin position="359"/>
        <end position="408"/>
    </location>
</feature>
<keyword evidence="9" id="KW-1185">Reference proteome</keyword>
<dbReference type="PANTHER" id="PTHR43289:SF6">
    <property type="entry name" value="SERINE_THREONINE-PROTEIN KINASE NEKL-3"/>
    <property type="match status" value="1"/>
</dbReference>
<feature type="region of interest" description="Disordered" evidence="6">
    <location>
        <begin position="445"/>
        <end position="559"/>
    </location>
</feature>
<evidence type="ECO:0000256" key="3">
    <source>
        <dbReference type="ARBA" id="ARBA00022777"/>
    </source>
</evidence>
<keyword evidence="2 5" id="KW-0547">Nucleotide-binding</keyword>
<dbReference type="Gene3D" id="3.30.200.20">
    <property type="entry name" value="Phosphorylase Kinase, domain 1"/>
    <property type="match status" value="1"/>
</dbReference>
<gene>
    <name evidence="8" type="ORF">LVJ94_44555</name>
</gene>
<keyword evidence="4 5" id="KW-0067">ATP-binding</keyword>
<feature type="compositionally biased region" description="Pro residues" evidence="6">
    <location>
        <begin position="520"/>
        <end position="549"/>
    </location>
</feature>
<evidence type="ECO:0000256" key="1">
    <source>
        <dbReference type="ARBA" id="ARBA00022679"/>
    </source>
</evidence>
<evidence type="ECO:0000259" key="7">
    <source>
        <dbReference type="PROSITE" id="PS50011"/>
    </source>
</evidence>
<dbReference type="RefSeq" id="WP_394833602.1">
    <property type="nucleotide sequence ID" value="NZ_CP089929.1"/>
</dbReference>
<keyword evidence="1" id="KW-0808">Transferase</keyword>
<evidence type="ECO:0000256" key="2">
    <source>
        <dbReference type="ARBA" id="ARBA00022741"/>
    </source>
</evidence>
<dbReference type="Gene3D" id="1.10.510.10">
    <property type="entry name" value="Transferase(Phosphotransferase) domain 1"/>
    <property type="match status" value="1"/>
</dbReference>
<name>A0ABZ2KZ57_9BACT</name>
<evidence type="ECO:0000256" key="6">
    <source>
        <dbReference type="SAM" id="MobiDB-lite"/>
    </source>
</evidence>
<dbReference type="PROSITE" id="PS00108">
    <property type="entry name" value="PROTEIN_KINASE_ST"/>
    <property type="match status" value="1"/>
</dbReference>
<dbReference type="PROSITE" id="PS50011">
    <property type="entry name" value="PROTEIN_KINASE_DOM"/>
    <property type="match status" value="1"/>
</dbReference>
<dbReference type="CDD" id="cd14014">
    <property type="entry name" value="STKc_PknB_like"/>
    <property type="match status" value="1"/>
</dbReference>
<dbReference type="Proteomes" id="UP001374803">
    <property type="component" value="Chromosome"/>
</dbReference>
<feature type="compositionally biased region" description="Low complexity" evidence="6">
    <location>
        <begin position="498"/>
        <end position="519"/>
    </location>
</feature>
<dbReference type="InterPro" id="IPR011009">
    <property type="entry name" value="Kinase-like_dom_sf"/>
</dbReference>
<dbReference type="InterPro" id="IPR017441">
    <property type="entry name" value="Protein_kinase_ATP_BS"/>
</dbReference>
<feature type="binding site" evidence="5">
    <location>
        <position position="51"/>
    </location>
    <ligand>
        <name>ATP</name>
        <dbReference type="ChEBI" id="CHEBI:30616"/>
    </ligand>
</feature>
<reference evidence="8" key="1">
    <citation type="submission" date="2021-12" db="EMBL/GenBank/DDBJ databases">
        <title>Discovery of the Pendulisporaceae a myxobacterial family with distinct sporulation behavior and unique specialized metabolism.</title>
        <authorList>
            <person name="Garcia R."/>
            <person name="Popoff A."/>
            <person name="Bader C.D."/>
            <person name="Loehr J."/>
            <person name="Walesch S."/>
            <person name="Walt C."/>
            <person name="Boldt J."/>
            <person name="Bunk B."/>
            <person name="Haeckl F.J.F.P.J."/>
            <person name="Gunesch A.P."/>
            <person name="Birkelbach J."/>
            <person name="Nuebel U."/>
            <person name="Pietschmann T."/>
            <person name="Bach T."/>
            <person name="Mueller R."/>
        </authorList>
    </citation>
    <scope>NUCLEOTIDE SEQUENCE</scope>
    <source>
        <strain evidence="8">MSr11367</strain>
    </source>
</reference>
<dbReference type="PANTHER" id="PTHR43289">
    <property type="entry name" value="MITOGEN-ACTIVATED PROTEIN KINASE KINASE KINASE 20-RELATED"/>
    <property type="match status" value="1"/>
</dbReference>
<dbReference type="EMBL" id="CP089983">
    <property type="protein sequence ID" value="WXB03968.1"/>
    <property type="molecule type" value="Genomic_DNA"/>
</dbReference>
<dbReference type="PRINTS" id="PR01217">
    <property type="entry name" value="PRICHEXTENSN"/>
</dbReference>
<dbReference type="PROSITE" id="PS00107">
    <property type="entry name" value="PROTEIN_KINASE_ATP"/>
    <property type="match status" value="1"/>
</dbReference>
<feature type="compositionally biased region" description="Low complexity" evidence="6">
    <location>
        <begin position="466"/>
        <end position="479"/>
    </location>
</feature>
<keyword evidence="3 8" id="KW-0418">Kinase</keyword>
<organism evidence="8 9">
    <name type="scientific">Pendulispora rubella</name>
    <dbReference type="NCBI Taxonomy" id="2741070"/>
    <lineage>
        <taxon>Bacteria</taxon>
        <taxon>Pseudomonadati</taxon>
        <taxon>Myxococcota</taxon>
        <taxon>Myxococcia</taxon>
        <taxon>Myxococcales</taxon>
        <taxon>Sorangiineae</taxon>
        <taxon>Pendulisporaceae</taxon>
        <taxon>Pendulispora</taxon>
    </lineage>
</organism>
<feature type="domain" description="Protein kinase" evidence="7">
    <location>
        <begin position="20"/>
        <end position="291"/>
    </location>
</feature>
<proteinExistence type="predicted"/>
<dbReference type="Pfam" id="PF00069">
    <property type="entry name" value="Pkinase"/>
    <property type="match status" value="1"/>
</dbReference>
<evidence type="ECO:0000256" key="4">
    <source>
        <dbReference type="ARBA" id="ARBA00022840"/>
    </source>
</evidence>